<name>A0A917LAI0_9ACTN</name>
<reference evidence="1" key="2">
    <citation type="submission" date="2020-09" db="EMBL/GenBank/DDBJ databases">
        <authorList>
            <person name="Sun Q."/>
            <person name="Ohkuma M."/>
        </authorList>
    </citation>
    <scope>NUCLEOTIDE SEQUENCE</scope>
    <source>
        <strain evidence="1">JCM 3086</strain>
    </source>
</reference>
<accession>A0A917LAI0</accession>
<keyword evidence="2" id="KW-1185">Reference proteome</keyword>
<dbReference type="EMBL" id="BMQA01000038">
    <property type="protein sequence ID" value="GGJ50494.1"/>
    <property type="molecule type" value="Genomic_DNA"/>
</dbReference>
<comment type="caution">
    <text evidence="1">The sequence shown here is derived from an EMBL/GenBank/DDBJ whole genome shotgun (WGS) entry which is preliminary data.</text>
</comment>
<organism evidence="1 2">
    <name type="scientific">Streptomyces brasiliensis</name>
    <dbReference type="NCBI Taxonomy" id="1954"/>
    <lineage>
        <taxon>Bacteria</taxon>
        <taxon>Bacillati</taxon>
        <taxon>Actinomycetota</taxon>
        <taxon>Actinomycetes</taxon>
        <taxon>Kitasatosporales</taxon>
        <taxon>Streptomycetaceae</taxon>
        <taxon>Streptomyces</taxon>
    </lineage>
</organism>
<gene>
    <name evidence="1" type="ORF">GCM10010121_071890</name>
</gene>
<evidence type="ECO:0000313" key="2">
    <source>
        <dbReference type="Proteomes" id="UP000657574"/>
    </source>
</evidence>
<protein>
    <submittedName>
        <fullName evidence="1">Uncharacterized protein</fullName>
    </submittedName>
</protein>
<sequence>MTERMNYSAVASDATPVSRNGVPIETWDLARKHFDEQQIADSRRSIRVLSRSKPPDHRGQLLLWPGGFAGAGQAELRADETAGG</sequence>
<dbReference type="Proteomes" id="UP000657574">
    <property type="component" value="Unassembled WGS sequence"/>
</dbReference>
<evidence type="ECO:0000313" key="1">
    <source>
        <dbReference type="EMBL" id="GGJ50494.1"/>
    </source>
</evidence>
<proteinExistence type="predicted"/>
<dbReference type="AlphaFoldDB" id="A0A917LAI0"/>
<reference evidence="1" key="1">
    <citation type="journal article" date="2014" name="Int. J. Syst. Evol. Microbiol.">
        <title>Complete genome sequence of Corynebacterium casei LMG S-19264T (=DSM 44701T), isolated from a smear-ripened cheese.</title>
        <authorList>
            <consortium name="US DOE Joint Genome Institute (JGI-PGF)"/>
            <person name="Walter F."/>
            <person name="Albersmeier A."/>
            <person name="Kalinowski J."/>
            <person name="Ruckert C."/>
        </authorList>
    </citation>
    <scope>NUCLEOTIDE SEQUENCE</scope>
    <source>
        <strain evidence="1">JCM 3086</strain>
    </source>
</reference>